<dbReference type="RefSeq" id="WP_209627998.1">
    <property type="nucleotide sequence ID" value="NZ_PRDG01000003.1"/>
</dbReference>
<keyword evidence="1" id="KW-0472">Membrane</keyword>
<keyword evidence="3" id="KW-1185">Reference proteome</keyword>
<feature type="transmembrane region" description="Helical" evidence="1">
    <location>
        <begin position="88"/>
        <end position="111"/>
    </location>
</feature>
<feature type="transmembrane region" description="Helical" evidence="1">
    <location>
        <begin position="230"/>
        <end position="254"/>
    </location>
</feature>
<gene>
    <name evidence="2" type="ORF">C4K46_06045</name>
</gene>
<reference evidence="2 3" key="1">
    <citation type="submission" date="2018-02" db="EMBL/GenBank/DDBJ databases">
        <title>Draft genome sequence of Streptococcus oricebi CCUG 70868T type strain.</title>
        <authorList>
            <person name="Mendez V."/>
            <person name="Salva-Serra F."/>
            <person name="Jaen-Luchoro D."/>
            <person name="Gonzales-Siles L."/>
            <person name="Karlsson R."/>
            <person name="Engstrom-Jakobsson H."/>
            <person name="Busquets A."/>
            <person name="Gomila M."/>
            <person name="Pineiro-Iglesias B."/>
            <person name="Bennasar-Figueras A."/>
            <person name="Seeger M."/>
            <person name="Moore E."/>
        </authorList>
    </citation>
    <scope>NUCLEOTIDE SEQUENCE [LARGE SCALE GENOMIC DNA]</scope>
    <source>
        <strain evidence="2 3">CCUG 70868</strain>
    </source>
</reference>
<feature type="transmembrane region" description="Helical" evidence="1">
    <location>
        <begin position="150"/>
        <end position="168"/>
    </location>
</feature>
<comment type="caution">
    <text evidence="2">The sequence shown here is derived from an EMBL/GenBank/DDBJ whole genome shotgun (WGS) entry which is preliminary data.</text>
</comment>
<keyword evidence="1" id="KW-1133">Transmembrane helix</keyword>
<dbReference type="EMBL" id="PRDG01000003">
    <property type="protein sequence ID" value="MBP2623501.1"/>
    <property type="molecule type" value="Genomic_DNA"/>
</dbReference>
<organism evidence="2 3">
    <name type="scientific">Streptococcus oricebi</name>
    <dbReference type="NCBI Taxonomy" id="1547447"/>
    <lineage>
        <taxon>Bacteria</taxon>
        <taxon>Bacillati</taxon>
        <taxon>Bacillota</taxon>
        <taxon>Bacilli</taxon>
        <taxon>Lactobacillales</taxon>
        <taxon>Streptococcaceae</taxon>
        <taxon>Streptococcus</taxon>
    </lineage>
</organism>
<feature type="transmembrane region" description="Helical" evidence="1">
    <location>
        <begin position="196"/>
        <end position="218"/>
    </location>
</feature>
<feature type="transmembrane region" description="Helical" evidence="1">
    <location>
        <begin position="123"/>
        <end position="144"/>
    </location>
</feature>
<protein>
    <recommendedName>
        <fullName evidence="4">DUF975 family protein</fullName>
    </recommendedName>
</protein>
<sequence>MKKSILQASFEESLNLEEDGFLKLQQEQHDKTARKFRQGIPTIGFKIQCLLLTLIFPVGLSYLFSLGADKFTTNDLGKLRLQPASLNFFPWQVYIILLSIWLLFVVMGKTFKQAFILPYRYQFHVFTCMIIFYIDFDLSLLGIILSNAPFLLVLGYIIIWAVLLYFMITTKIKALEKTMFNSSGEASLQDKVAKIIGAYGMGFLGLAVIVQRILSVFLGDKLSTFEELGMLLILMVLNILMPAVVIFIGLPYFLQAYYKLKYPEQYRKYEGKSLEEFYGKKYLKKHKELLNHETR</sequence>
<evidence type="ECO:0000313" key="2">
    <source>
        <dbReference type="EMBL" id="MBP2623501.1"/>
    </source>
</evidence>
<dbReference type="Proteomes" id="UP001519296">
    <property type="component" value="Unassembled WGS sequence"/>
</dbReference>
<accession>A0ABS5B4S4</accession>
<evidence type="ECO:0000256" key="1">
    <source>
        <dbReference type="SAM" id="Phobius"/>
    </source>
</evidence>
<evidence type="ECO:0000313" key="3">
    <source>
        <dbReference type="Proteomes" id="UP001519296"/>
    </source>
</evidence>
<name>A0ABS5B4S4_9STRE</name>
<feature type="transmembrane region" description="Helical" evidence="1">
    <location>
        <begin position="43"/>
        <end position="68"/>
    </location>
</feature>
<keyword evidence="1" id="KW-0812">Transmembrane</keyword>
<evidence type="ECO:0008006" key="4">
    <source>
        <dbReference type="Google" id="ProtNLM"/>
    </source>
</evidence>
<proteinExistence type="predicted"/>